<evidence type="ECO:0000256" key="1">
    <source>
        <dbReference type="ARBA" id="ARBA00000677"/>
    </source>
</evidence>
<dbReference type="Gene3D" id="2.10.109.10">
    <property type="entry name" value="Umud Fragment, subunit A"/>
    <property type="match status" value="1"/>
</dbReference>
<keyword evidence="7" id="KW-0472">Membrane</keyword>
<evidence type="ECO:0000256" key="2">
    <source>
        <dbReference type="ARBA" id="ARBA00004401"/>
    </source>
</evidence>
<dbReference type="EMBL" id="FMWK01000005">
    <property type="protein sequence ID" value="SCZ78337.1"/>
    <property type="molecule type" value="Genomic_DNA"/>
</dbReference>
<dbReference type="Pfam" id="PF10502">
    <property type="entry name" value="Peptidase_S26"/>
    <property type="match status" value="1"/>
</dbReference>
<dbReference type="InterPro" id="IPR019757">
    <property type="entry name" value="Pept_S26A_signal_pept_1_Lys-AS"/>
</dbReference>
<protein>
    <recommendedName>
        <fullName evidence="4 7">Signal peptidase I</fullName>
        <ecNumber evidence="4 7">3.4.21.89</ecNumber>
    </recommendedName>
</protein>
<comment type="catalytic activity">
    <reaction evidence="1 7">
        <text>Cleavage of hydrophobic, N-terminal signal or leader sequences from secreted and periplasmic proteins.</text>
        <dbReference type="EC" id="3.4.21.89"/>
    </reaction>
</comment>
<dbReference type="NCBIfam" id="TIGR02227">
    <property type="entry name" value="sigpep_I_bact"/>
    <property type="match status" value="1"/>
</dbReference>
<keyword evidence="7" id="KW-1133">Transmembrane helix</keyword>
<sequence length="198" mass="22652">MFSSNKGLFKRHSFKKKDGLNFRRRRRKIDFDKVRYVLIFALELALVIALAYGVVISFGKQVECANASMEPTYQTSDILLVNTIAYKLSKPQQSDVIAFKPKSNVNASYSVKRVIATPGDTIYINNGRIYINDELYKEHLEVERIENPGIAAAPITLMDDQYFVLGDNRNSSEDSRYESVGFVASEDILGRVWMRYPF</sequence>
<dbReference type="GO" id="GO:0009003">
    <property type="term" value="F:signal peptidase activity"/>
    <property type="evidence" value="ECO:0007669"/>
    <property type="project" value="UniProtKB-EC"/>
</dbReference>
<evidence type="ECO:0000256" key="4">
    <source>
        <dbReference type="ARBA" id="ARBA00013208"/>
    </source>
</evidence>
<keyword evidence="7" id="KW-0645">Protease</keyword>
<dbReference type="InterPro" id="IPR019758">
    <property type="entry name" value="Pept_S26A_signal_pept_1_CS"/>
</dbReference>
<dbReference type="PROSITE" id="PS00760">
    <property type="entry name" value="SPASE_I_2"/>
    <property type="match status" value="1"/>
</dbReference>
<feature type="active site" evidence="6">
    <location>
        <position position="68"/>
    </location>
</feature>
<dbReference type="CDD" id="cd06530">
    <property type="entry name" value="S26_SPase_I"/>
    <property type="match status" value="1"/>
</dbReference>
<dbReference type="GO" id="GO:0005886">
    <property type="term" value="C:plasma membrane"/>
    <property type="evidence" value="ECO:0007669"/>
    <property type="project" value="UniProtKB-SubCell"/>
</dbReference>
<dbReference type="PRINTS" id="PR00727">
    <property type="entry name" value="LEADERPTASE"/>
</dbReference>
<evidence type="ECO:0000256" key="6">
    <source>
        <dbReference type="PIRSR" id="PIRSR600223-1"/>
    </source>
</evidence>
<dbReference type="InterPro" id="IPR036286">
    <property type="entry name" value="LexA/Signal_pep-like_sf"/>
</dbReference>
<dbReference type="RefSeq" id="WP_051194775.1">
    <property type="nucleotide sequence ID" value="NZ_FMWK01000005.1"/>
</dbReference>
<evidence type="ECO:0000256" key="5">
    <source>
        <dbReference type="ARBA" id="ARBA00022801"/>
    </source>
</evidence>
<evidence type="ECO:0000313" key="10">
    <source>
        <dbReference type="Proteomes" id="UP000199428"/>
    </source>
</evidence>
<comment type="similarity">
    <text evidence="3 7">Belongs to the peptidase S26 family.</text>
</comment>
<feature type="transmembrane region" description="Helical" evidence="7">
    <location>
        <begin position="34"/>
        <end position="59"/>
    </location>
</feature>
<dbReference type="PROSITE" id="PS00761">
    <property type="entry name" value="SPASE_I_3"/>
    <property type="match status" value="1"/>
</dbReference>
<dbReference type="AlphaFoldDB" id="A0A1G5RWN8"/>
<name>A0A1G5RWN8_PSEXY</name>
<reference evidence="9 10" key="1">
    <citation type="submission" date="2016-10" db="EMBL/GenBank/DDBJ databases">
        <authorList>
            <person name="de Groot N.N."/>
        </authorList>
    </citation>
    <scope>NUCLEOTIDE SEQUENCE [LARGE SCALE GENOMIC DNA]</scope>
    <source>
        <strain evidence="9 10">DSM 10317</strain>
    </source>
</reference>
<dbReference type="GO" id="GO:0004252">
    <property type="term" value="F:serine-type endopeptidase activity"/>
    <property type="evidence" value="ECO:0007669"/>
    <property type="project" value="InterPro"/>
</dbReference>
<evidence type="ECO:0000256" key="3">
    <source>
        <dbReference type="ARBA" id="ARBA00009370"/>
    </source>
</evidence>
<dbReference type="Proteomes" id="UP000199428">
    <property type="component" value="Unassembled WGS sequence"/>
</dbReference>
<accession>A0A1G5RWN8</accession>
<dbReference type="PANTHER" id="PTHR43390">
    <property type="entry name" value="SIGNAL PEPTIDASE I"/>
    <property type="match status" value="1"/>
</dbReference>
<dbReference type="GO" id="GO:0006465">
    <property type="term" value="P:signal peptide processing"/>
    <property type="evidence" value="ECO:0007669"/>
    <property type="project" value="InterPro"/>
</dbReference>
<dbReference type="InterPro" id="IPR019533">
    <property type="entry name" value="Peptidase_S26"/>
</dbReference>
<evidence type="ECO:0000256" key="7">
    <source>
        <dbReference type="RuleBase" id="RU362042"/>
    </source>
</evidence>
<evidence type="ECO:0000313" key="9">
    <source>
        <dbReference type="EMBL" id="SCZ78337.1"/>
    </source>
</evidence>
<feature type="active site" evidence="6">
    <location>
        <position position="112"/>
    </location>
</feature>
<gene>
    <name evidence="9" type="ORF">SAMN02910350_01213</name>
</gene>
<dbReference type="InterPro" id="IPR000223">
    <property type="entry name" value="Pept_S26A_signal_pept_1"/>
</dbReference>
<proteinExistence type="inferred from homology"/>
<dbReference type="EC" id="3.4.21.89" evidence="4 7"/>
<keyword evidence="7" id="KW-0812">Transmembrane</keyword>
<keyword evidence="5 7" id="KW-0378">Hydrolase</keyword>
<organism evidence="9 10">
    <name type="scientific">Pseudobutyrivibrio xylanivorans</name>
    <dbReference type="NCBI Taxonomy" id="185007"/>
    <lineage>
        <taxon>Bacteria</taxon>
        <taxon>Bacillati</taxon>
        <taxon>Bacillota</taxon>
        <taxon>Clostridia</taxon>
        <taxon>Lachnospirales</taxon>
        <taxon>Lachnospiraceae</taxon>
        <taxon>Pseudobutyrivibrio</taxon>
    </lineage>
</organism>
<dbReference type="SUPFAM" id="SSF51306">
    <property type="entry name" value="LexA/Signal peptidase"/>
    <property type="match status" value="1"/>
</dbReference>
<evidence type="ECO:0000259" key="8">
    <source>
        <dbReference type="Pfam" id="PF10502"/>
    </source>
</evidence>
<feature type="domain" description="Peptidase S26" evidence="8">
    <location>
        <begin position="43"/>
        <end position="196"/>
    </location>
</feature>
<comment type="subcellular location">
    <subcellularLocation>
        <location evidence="2">Cell membrane</location>
        <topology evidence="2">Single-pass type II membrane protein</topology>
    </subcellularLocation>
    <subcellularLocation>
        <location evidence="7">Membrane</location>
        <topology evidence="7">Single-pass type II membrane protein</topology>
    </subcellularLocation>
</comment>
<dbReference type="PANTHER" id="PTHR43390:SF1">
    <property type="entry name" value="CHLOROPLAST PROCESSING PEPTIDASE"/>
    <property type="match status" value="1"/>
</dbReference>